<name>B2A1G2_NATTJ</name>
<evidence type="ECO:0000256" key="2">
    <source>
        <dbReference type="ARBA" id="ARBA00022692"/>
    </source>
</evidence>
<keyword evidence="9" id="KW-1185">Reference proteome</keyword>
<dbReference type="KEGG" id="nth:Nther_1119"/>
<reference evidence="8 9" key="1">
    <citation type="submission" date="2008-04" db="EMBL/GenBank/DDBJ databases">
        <title>Complete sequence of chromosome of Natranaerobius thermophilus JW/NM-WN-LF.</title>
        <authorList>
            <consortium name="US DOE Joint Genome Institute"/>
            <person name="Copeland A."/>
            <person name="Lucas S."/>
            <person name="Lapidus A."/>
            <person name="Glavina del Rio T."/>
            <person name="Dalin E."/>
            <person name="Tice H."/>
            <person name="Bruce D."/>
            <person name="Goodwin L."/>
            <person name="Pitluck S."/>
            <person name="Chertkov O."/>
            <person name="Brettin T."/>
            <person name="Detter J.C."/>
            <person name="Han C."/>
            <person name="Kuske C.R."/>
            <person name="Schmutz J."/>
            <person name="Larimer F."/>
            <person name="Land M."/>
            <person name="Hauser L."/>
            <person name="Kyrpides N."/>
            <person name="Lykidis A."/>
            <person name="Mesbah N.M."/>
            <person name="Wiegel J."/>
        </authorList>
    </citation>
    <scope>NUCLEOTIDE SEQUENCE [LARGE SCALE GENOMIC DNA]</scope>
    <source>
        <strain evidence="9">ATCC BAA-1301 / DSM 18059 / JW/NM-WN-LF</strain>
    </source>
</reference>
<dbReference type="InterPro" id="IPR023494">
    <property type="entry name" value="Cyt_c_bgen_Ccs1/CcsB/ResB"/>
</dbReference>
<feature type="domain" description="ResB-like" evidence="7">
    <location>
        <begin position="372"/>
        <end position="445"/>
    </location>
</feature>
<evidence type="ECO:0000256" key="4">
    <source>
        <dbReference type="ARBA" id="ARBA00022989"/>
    </source>
</evidence>
<keyword evidence="4 6" id="KW-1133">Transmembrane helix</keyword>
<dbReference type="GO" id="GO:0017004">
    <property type="term" value="P:cytochrome complex assembly"/>
    <property type="evidence" value="ECO:0007669"/>
    <property type="project" value="UniProtKB-KW"/>
</dbReference>
<evidence type="ECO:0000256" key="6">
    <source>
        <dbReference type="SAM" id="Phobius"/>
    </source>
</evidence>
<dbReference type="PANTHER" id="PTHR31566:SF0">
    <property type="entry name" value="CYTOCHROME C BIOGENESIS PROTEIN CCS1, CHLOROPLASTIC"/>
    <property type="match status" value="1"/>
</dbReference>
<comment type="subcellular location">
    <subcellularLocation>
        <location evidence="1">Membrane</location>
        <topology evidence="1">Multi-pass membrane protein</topology>
    </subcellularLocation>
</comment>
<dbReference type="Pfam" id="PF05140">
    <property type="entry name" value="ResB"/>
    <property type="match status" value="2"/>
</dbReference>
<dbReference type="GO" id="GO:0016020">
    <property type="term" value="C:membrane"/>
    <property type="evidence" value="ECO:0007669"/>
    <property type="project" value="UniProtKB-SubCell"/>
</dbReference>
<organism evidence="8 9">
    <name type="scientific">Natranaerobius thermophilus (strain ATCC BAA-1301 / DSM 18059 / JW/NM-WN-LF)</name>
    <dbReference type="NCBI Taxonomy" id="457570"/>
    <lineage>
        <taxon>Bacteria</taxon>
        <taxon>Bacillati</taxon>
        <taxon>Bacillota</taxon>
        <taxon>Clostridia</taxon>
        <taxon>Natranaerobiales</taxon>
        <taxon>Natranaerobiaceae</taxon>
        <taxon>Natranaerobius</taxon>
    </lineage>
</organism>
<dbReference type="FunCoup" id="B2A1G2">
    <property type="interactions" value="161"/>
</dbReference>
<keyword evidence="5 6" id="KW-0472">Membrane</keyword>
<evidence type="ECO:0000313" key="9">
    <source>
        <dbReference type="Proteomes" id="UP000001683"/>
    </source>
</evidence>
<keyword evidence="3" id="KW-0201">Cytochrome c-type biogenesis</keyword>
<dbReference type="RefSeq" id="WP_012447577.1">
    <property type="nucleotide sequence ID" value="NC_010718.1"/>
</dbReference>
<feature type="transmembrane region" description="Helical" evidence="6">
    <location>
        <begin position="391"/>
        <end position="410"/>
    </location>
</feature>
<feature type="transmembrane region" description="Helical" evidence="6">
    <location>
        <begin position="176"/>
        <end position="197"/>
    </location>
</feature>
<gene>
    <name evidence="8" type="ordered locus">Nther_1119</name>
</gene>
<protein>
    <submittedName>
        <fullName evidence="8">ResB family protein</fullName>
    </submittedName>
</protein>
<feature type="transmembrane region" description="Helical" evidence="6">
    <location>
        <begin position="82"/>
        <end position="101"/>
    </location>
</feature>
<feature type="transmembrane region" description="Helical" evidence="6">
    <location>
        <begin position="32"/>
        <end position="50"/>
    </location>
</feature>
<evidence type="ECO:0000256" key="1">
    <source>
        <dbReference type="ARBA" id="ARBA00004141"/>
    </source>
</evidence>
<reference evidence="8 9" key="2">
    <citation type="journal article" date="2011" name="J. Bacteriol.">
        <title>Complete genome sequence of the anaerobic, halophilic alkalithermophile Natranaerobius thermophilus JW/NM-WN-LF.</title>
        <authorList>
            <person name="Zhao B."/>
            <person name="Mesbah N.M."/>
            <person name="Dalin E."/>
            <person name="Goodwin L."/>
            <person name="Nolan M."/>
            <person name="Pitluck S."/>
            <person name="Chertkov O."/>
            <person name="Brettin T.S."/>
            <person name="Han J."/>
            <person name="Larimer F.W."/>
            <person name="Land M.L."/>
            <person name="Hauser L."/>
            <person name="Kyrpides N."/>
            <person name="Wiegel J."/>
        </authorList>
    </citation>
    <scope>NUCLEOTIDE SEQUENCE [LARGE SCALE GENOMIC DNA]</scope>
    <source>
        <strain evidence="9">ATCC BAA-1301 / DSM 18059 / JW/NM-WN-LF</strain>
    </source>
</reference>
<keyword evidence="2 6" id="KW-0812">Transmembrane</keyword>
<sequence>MADQEKSKQNEKDESQEQFIKKIFNFLSSMKAGILLLILVAVISSIGTFIPQEHPPEQYHEQYSELVSSIILALGLDNIFEVWWFVGLIALLCANLFLCSLKRLPGIYRRAFYPKKILDENQLQNYNNSATIKVEDSQEEVVSKVSECFRVKKYNTEVLEDESSGEKVLFAERGKLGYFGSFLTHLSIVILVLGFAYGNRVGFENFVSGQPGDIMEIEERNFEVRVDDFEIDYRDDYSVDQYYSTLTVMEENEEIKQEEIYVNNPLRYDGINFYQSTHGWMGDVQIKNKETDITDDVSLYEESHYHITDNTTLMFHSFYPDYHLGPDGPTNKSPIPNNPRFIWMIYEGGEIADMFVTEPEEAVEYQDKEIQFTDYNQYTGLRVVHDPGIPVFFFGSFVMVVGLIMSFYMFPKRIWVRVKTKDGSSQLIIGGQGLKDRQSFTQEFNELVEDLSKEENL</sequence>
<dbReference type="Proteomes" id="UP000001683">
    <property type="component" value="Chromosome"/>
</dbReference>
<dbReference type="AlphaFoldDB" id="B2A1G2"/>
<proteinExistence type="predicted"/>
<evidence type="ECO:0000256" key="3">
    <source>
        <dbReference type="ARBA" id="ARBA00022748"/>
    </source>
</evidence>
<dbReference type="InterPro" id="IPR007816">
    <property type="entry name" value="ResB-like_domain"/>
</dbReference>
<evidence type="ECO:0000313" key="8">
    <source>
        <dbReference type="EMBL" id="ACB84702.1"/>
    </source>
</evidence>
<dbReference type="HOGENOM" id="CLU_034630_1_0_9"/>
<dbReference type="InParanoid" id="B2A1G2"/>
<evidence type="ECO:0000259" key="7">
    <source>
        <dbReference type="Pfam" id="PF05140"/>
    </source>
</evidence>
<dbReference type="PANTHER" id="PTHR31566">
    <property type="entry name" value="CYTOCHROME C BIOGENESIS PROTEIN CCS1, CHLOROPLASTIC"/>
    <property type="match status" value="1"/>
</dbReference>
<evidence type="ECO:0000256" key="5">
    <source>
        <dbReference type="ARBA" id="ARBA00023136"/>
    </source>
</evidence>
<accession>B2A1G2</accession>
<dbReference type="STRING" id="457570.Nther_1119"/>
<dbReference type="EMBL" id="CP001034">
    <property type="protein sequence ID" value="ACB84702.1"/>
    <property type="molecule type" value="Genomic_DNA"/>
</dbReference>
<feature type="domain" description="ResB-like" evidence="7">
    <location>
        <begin position="30"/>
        <end position="346"/>
    </location>
</feature>
<dbReference type="eggNOG" id="COG1333">
    <property type="taxonomic scope" value="Bacteria"/>
</dbReference>
<dbReference type="OrthoDB" id="9770923at2"/>